<keyword evidence="3 11" id="KW-0963">Cytoplasm</keyword>
<evidence type="ECO:0000256" key="6">
    <source>
        <dbReference type="ARBA" id="ARBA00022723"/>
    </source>
</evidence>
<reference evidence="13 14" key="1">
    <citation type="submission" date="2017-02" db="EMBL/GenBank/DDBJ databases">
        <title>The complete genomic sequence of a novel cold adapted crude oil-degrading bacterium Planococcus qaidamina Y42.</title>
        <authorList>
            <person name="Yang R."/>
        </authorList>
    </citation>
    <scope>NUCLEOTIDE SEQUENCE [LARGE SCALE GENOMIC DNA]</scope>
    <source>
        <strain evidence="13 14">Y42</strain>
    </source>
</reference>
<dbReference type="KEGG" id="pmar:B0X71_02700"/>
<organism evidence="13 14">
    <name type="scientific">Planococcus lenghuensis</name>
    <dbReference type="NCBI Taxonomy" id="2213202"/>
    <lineage>
        <taxon>Bacteria</taxon>
        <taxon>Bacillati</taxon>
        <taxon>Bacillota</taxon>
        <taxon>Bacilli</taxon>
        <taxon>Bacillales</taxon>
        <taxon>Caryophanaceae</taxon>
        <taxon>Planococcus</taxon>
    </lineage>
</organism>
<evidence type="ECO:0000256" key="7">
    <source>
        <dbReference type="ARBA" id="ARBA00022832"/>
    </source>
</evidence>
<comment type="similarity">
    <text evidence="11">Belongs to the P-Pant transferase superfamily. AcpS family.</text>
</comment>
<dbReference type="GO" id="GO:0008897">
    <property type="term" value="F:holo-[acyl-carrier-protein] synthase activity"/>
    <property type="evidence" value="ECO:0007669"/>
    <property type="project" value="UniProtKB-UniRule"/>
</dbReference>
<dbReference type="PANTHER" id="PTHR12215">
    <property type="entry name" value="PHOSPHOPANTETHEINE TRANSFERASE"/>
    <property type="match status" value="1"/>
</dbReference>
<evidence type="ECO:0000256" key="8">
    <source>
        <dbReference type="ARBA" id="ARBA00022842"/>
    </source>
</evidence>
<protein>
    <recommendedName>
        <fullName evidence="11">Holo-[acyl-carrier-protein] synthase</fullName>
        <shortName evidence="11">Holo-ACP synthase</shortName>
        <ecNumber evidence="11">2.7.8.7</ecNumber>
    </recommendedName>
    <alternativeName>
        <fullName evidence="11">4'-phosphopantetheinyl transferase AcpS</fullName>
    </alternativeName>
</protein>
<evidence type="ECO:0000256" key="1">
    <source>
        <dbReference type="ARBA" id="ARBA00001946"/>
    </source>
</evidence>
<evidence type="ECO:0000256" key="4">
    <source>
        <dbReference type="ARBA" id="ARBA00022516"/>
    </source>
</evidence>
<dbReference type="PANTHER" id="PTHR12215:SF10">
    <property type="entry name" value="L-AMINOADIPATE-SEMIALDEHYDE DEHYDROGENASE-PHOSPHOPANTETHEINYL TRANSFERASE"/>
    <property type="match status" value="1"/>
</dbReference>
<dbReference type="InterPro" id="IPR002582">
    <property type="entry name" value="ACPS"/>
</dbReference>
<dbReference type="Gene3D" id="3.90.470.20">
    <property type="entry name" value="4'-phosphopantetheinyl transferase domain"/>
    <property type="match status" value="1"/>
</dbReference>
<dbReference type="InterPro" id="IPR004568">
    <property type="entry name" value="Ppantetheine-prot_Trfase_dom"/>
</dbReference>
<keyword evidence="6 11" id="KW-0479">Metal-binding</keyword>
<evidence type="ECO:0000256" key="5">
    <source>
        <dbReference type="ARBA" id="ARBA00022679"/>
    </source>
</evidence>
<keyword evidence="7 11" id="KW-0276">Fatty acid metabolism</keyword>
<dbReference type="RefSeq" id="WP_077588010.1">
    <property type="nucleotide sequence ID" value="NZ_CP019640.1"/>
</dbReference>
<dbReference type="OrthoDB" id="517356at2"/>
<keyword evidence="9 11" id="KW-0443">Lipid metabolism</keyword>
<gene>
    <name evidence="11" type="primary">acpS</name>
    <name evidence="13" type="ORF">B0X71_02700</name>
</gene>
<dbReference type="GO" id="GO:0005829">
    <property type="term" value="C:cytosol"/>
    <property type="evidence" value="ECO:0007669"/>
    <property type="project" value="TreeGrafter"/>
</dbReference>
<name>A0A1Q2KV91_9BACL</name>
<keyword evidence="5 11" id="KW-0808">Transferase</keyword>
<dbReference type="GO" id="GO:0000287">
    <property type="term" value="F:magnesium ion binding"/>
    <property type="evidence" value="ECO:0007669"/>
    <property type="project" value="UniProtKB-UniRule"/>
</dbReference>
<comment type="catalytic activity">
    <reaction evidence="11">
        <text>apo-[ACP] + CoA = holo-[ACP] + adenosine 3',5'-bisphosphate + H(+)</text>
        <dbReference type="Rhea" id="RHEA:12068"/>
        <dbReference type="Rhea" id="RHEA-COMP:9685"/>
        <dbReference type="Rhea" id="RHEA-COMP:9690"/>
        <dbReference type="ChEBI" id="CHEBI:15378"/>
        <dbReference type="ChEBI" id="CHEBI:29999"/>
        <dbReference type="ChEBI" id="CHEBI:57287"/>
        <dbReference type="ChEBI" id="CHEBI:58343"/>
        <dbReference type="ChEBI" id="CHEBI:64479"/>
        <dbReference type="EC" id="2.7.8.7"/>
    </reaction>
</comment>
<evidence type="ECO:0000256" key="3">
    <source>
        <dbReference type="ARBA" id="ARBA00022490"/>
    </source>
</evidence>
<dbReference type="AlphaFoldDB" id="A0A1Q2KV91"/>
<evidence type="ECO:0000256" key="10">
    <source>
        <dbReference type="ARBA" id="ARBA00023160"/>
    </source>
</evidence>
<comment type="subcellular location">
    <subcellularLocation>
        <location evidence="11">Cytoplasm</location>
    </subcellularLocation>
</comment>
<feature type="domain" description="4'-phosphopantetheinyl transferase" evidence="12">
    <location>
        <begin position="4"/>
        <end position="110"/>
    </location>
</feature>
<sequence length="121" mass="13418">MVTGIGLDIVELKRIRELNGRSAKLRERVLTPRELEEYAAVPVIRQAEFLAGRFAAKEAFAKALGTGIGRSCSFQDIEIRKNTEGKPHVVFKQQAIGLLSITHTHDYAAAQVLLQSSEGWE</sequence>
<keyword evidence="14" id="KW-1185">Reference proteome</keyword>
<evidence type="ECO:0000256" key="9">
    <source>
        <dbReference type="ARBA" id="ARBA00023098"/>
    </source>
</evidence>
<comment type="similarity">
    <text evidence="2">Belongs to the P-Pant transferase superfamily. Gsp/Sfp/HetI/AcpT family.</text>
</comment>
<dbReference type="EMBL" id="CP019640">
    <property type="protein sequence ID" value="AQQ52138.1"/>
    <property type="molecule type" value="Genomic_DNA"/>
</dbReference>
<dbReference type="InterPro" id="IPR037143">
    <property type="entry name" value="4-PPantetheinyl_Trfase_dom_sf"/>
</dbReference>
<evidence type="ECO:0000259" key="12">
    <source>
        <dbReference type="Pfam" id="PF01648"/>
    </source>
</evidence>
<dbReference type="InterPro" id="IPR008278">
    <property type="entry name" value="4-PPantetheinyl_Trfase_dom"/>
</dbReference>
<evidence type="ECO:0000256" key="11">
    <source>
        <dbReference type="HAMAP-Rule" id="MF_00101"/>
    </source>
</evidence>
<feature type="binding site" evidence="11">
    <location>
        <position position="8"/>
    </location>
    <ligand>
        <name>Mg(2+)</name>
        <dbReference type="ChEBI" id="CHEBI:18420"/>
    </ligand>
</feature>
<accession>A0A1Q2KV91</accession>
<dbReference type="Pfam" id="PF01648">
    <property type="entry name" value="ACPS"/>
    <property type="match status" value="1"/>
</dbReference>
<comment type="cofactor">
    <cofactor evidence="1 11">
        <name>Mg(2+)</name>
        <dbReference type="ChEBI" id="CHEBI:18420"/>
    </cofactor>
</comment>
<dbReference type="NCBIfam" id="TIGR00516">
    <property type="entry name" value="acpS"/>
    <property type="match status" value="1"/>
</dbReference>
<proteinExistence type="inferred from homology"/>
<dbReference type="InterPro" id="IPR050559">
    <property type="entry name" value="P-Pant_transferase_sf"/>
</dbReference>
<dbReference type="NCBIfam" id="TIGR00556">
    <property type="entry name" value="pantethn_trn"/>
    <property type="match status" value="1"/>
</dbReference>
<keyword evidence="8 11" id="KW-0460">Magnesium</keyword>
<feature type="binding site" evidence="11">
    <location>
        <position position="58"/>
    </location>
    <ligand>
        <name>Mg(2+)</name>
        <dbReference type="ChEBI" id="CHEBI:18420"/>
    </ligand>
</feature>
<dbReference type="EC" id="2.7.8.7" evidence="11"/>
<dbReference type="SUPFAM" id="SSF56214">
    <property type="entry name" value="4'-phosphopantetheinyl transferase"/>
    <property type="match status" value="1"/>
</dbReference>
<dbReference type="Proteomes" id="UP000188184">
    <property type="component" value="Chromosome"/>
</dbReference>
<dbReference type="HAMAP" id="MF_00101">
    <property type="entry name" value="AcpS"/>
    <property type="match status" value="1"/>
</dbReference>
<evidence type="ECO:0000256" key="2">
    <source>
        <dbReference type="ARBA" id="ARBA00010990"/>
    </source>
</evidence>
<comment type="function">
    <text evidence="11">Transfers the 4'-phosphopantetheine moiety from coenzyme A to a Ser of acyl-carrier-protein.</text>
</comment>
<dbReference type="GO" id="GO:0006633">
    <property type="term" value="P:fatty acid biosynthetic process"/>
    <property type="evidence" value="ECO:0007669"/>
    <property type="project" value="UniProtKB-UniRule"/>
</dbReference>
<evidence type="ECO:0000313" key="14">
    <source>
        <dbReference type="Proteomes" id="UP000188184"/>
    </source>
</evidence>
<keyword evidence="4 11" id="KW-0444">Lipid biosynthesis</keyword>
<dbReference type="GO" id="GO:0019878">
    <property type="term" value="P:lysine biosynthetic process via aminoadipic acid"/>
    <property type="evidence" value="ECO:0007669"/>
    <property type="project" value="TreeGrafter"/>
</dbReference>
<evidence type="ECO:0000313" key="13">
    <source>
        <dbReference type="EMBL" id="AQQ52138.1"/>
    </source>
</evidence>
<keyword evidence="10 11" id="KW-0275">Fatty acid biosynthesis</keyword>